<dbReference type="InParanoid" id="A0A5E4F452"/>
<dbReference type="OMA" id="QNVMVGR"/>
<evidence type="ECO:0000313" key="4">
    <source>
        <dbReference type="Proteomes" id="UP000327085"/>
    </source>
</evidence>
<feature type="region of interest" description="Disordered" evidence="1">
    <location>
        <begin position="164"/>
        <end position="185"/>
    </location>
</feature>
<reference evidence="4" key="1">
    <citation type="journal article" date="2020" name="Plant J.">
        <title>Transposons played a major role in the diversification between the closely related almond and peach genomes: results from the almond genome sequence.</title>
        <authorList>
            <person name="Alioto T."/>
            <person name="Alexiou K.G."/>
            <person name="Bardil A."/>
            <person name="Barteri F."/>
            <person name="Castanera R."/>
            <person name="Cruz F."/>
            <person name="Dhingra A."/>
            <person name="Duval H."/>
            <person name="Fernandez I Marti A."/>
            <person name="Frias L."/>
            <person name="Galan B."/>
            <person name="Garcia J.L."/>
            <person name="Howad W."/>
            <person name="Gomez-Garrido J."/>
            <person name="Gut M."/>
            <person name="Julca I."/>
            <person name="Morata J."/>
            <person name="Puigdomenech P."/>
            <person name="Ribeca P."/>
            <person name="Rubio Cabetas M.J."/>
            <person name="Vlasova A."/>
            <person name="Wirthensohn M."/>
            <person name="Garcia-Mas J."/>
            <person name="Gabaldon T."/>
            <person name="Casacuberta J.M."/>
            <person name="Arus P."/>
        </authorList>
    </citation>
    <scope>NUCLEOTIDE SEQUENCE [LARGE SCALE GENOMIC DNA]</scope>
    <source>
        <strain evidence="4">cv. Texas</strain>
    </source>
</reference>
<accession>A0A5E4F452</accession>
<dbReference type="InterPro" id="IPR025852">
    <property type="entry name" value="SM_dom_ATX"/>
</dbReference>
<organism evidence="3 4">
    <name type="scientific">Prunus dulcis</name>
    <name type="common">Almond</name>
    <name type="synonym">Amygdalus dulcis</name>
    <dbReference type="NCBI Taxonomy" id="3755"/>
    <lineage>
        <taxon>Eukaryota</taxon>
        <taxon>Viridiplantae</taxon>
        <taxon>Streptophyta</taxon>
        <taxon>Embryophyta</taxon>
        <taxon>Tracheophyta</taxon>
        <taxon>Spermatophyta</taxon>
        <taxon>Magnoliopsida</taxon>
        <taxon>eudicotyledons</taxon>
        <taxon>Gunneridae</taxon>
        <taxon>Pentapetalae</taxon>
        <taxon>rosids</taxon>
        <taxon>fabids</taxon>
        <taxon>Rosales</taxon>
        <taxon>Rosaceae</taxon>
        <taxon>Amygdaloideae</taxon>
        <taxon>Amygdaleae</taxon>
        <taxon>Prunus</taxon>
    </lineage>
</organism>
<dbReference type="GO" id="GO:0003729">
    <property type="term" value="F:mRNA binding"/>
    <property type="evidence" value="ECO:0007669"/>
    <property type="project" value="TreeGrafter"/>
</dbReference>
<dbReference type="GO" id="GO:0010494">
    <property type="term" value="C:cytoplasmic stress granule"/>
    <property type="evidence" value="ECO:0007669"/>
    <property type="project" value="TreeGrafter"/>
</dbReference>
<dbReference type="InterPro" id="IPR045117">
    <property type="entry name" value="ATXN2-like"/>
</dbReference>
<protein>
    <submittedName>
        <fullName evidence="3">PREDICTED: polyadenylate-binding</fullName>
    </submittedName>
</protein>
<evidence type="ECO:0000313" key="3">
    <source>
        <dbReference type="EMBL" id="VVA22763.1"/>
    </source>
</evidence>
<proteinExistence type="predicted"/>
<name>A0A5E4F452_PRUDU</name>
<dbReference type="EMBL" id="CABIKO010000064">
    <property type="protein sequence ID" value="VVA22763.1"/>
    <property type="molecule type" value="Genomic_DNA"/>
</dbReference>
<feature type="domain" description="Ataxin 2 SM" evidence="2">
    <location>
        <begin position="21"/>
        <end position="99"/>
    </location>
</feature>
<gene>
    <name evidence="3" type="ORF">ALMOND_2B015916</name>
</gene>
<evidence type="ECO:0000259" key="2">
    <source>
        <dbReference type="Pfam" id="PF14438"/>
    </source>
</evidence>
<dbReference type="Gramene" id="VVA22763">
    <property type="protein sequence ID" value="VVA22763"/>
    <property type="gene ID" value="Prudul26B015916"/>
</dbReference>
<dbReference type="PANTHER" id="PTHR12854:SF12">
    <property type="entry name" value="POLYADENYLATE-BINDING PROTEIN INTERACTING PROTEIN"/>
    <property type="match status" value="1"/>
</dbReference>
<dbReference type="PANTHER" id="PTHR12854">
    <property type="entry name" value="ATAXIN 2-RELATED"/>
    <property type="match status" value="1"/>
</dbReference>
<evidence type="ECO:0000256" key="1">
    <source>
        <dbReference type="SAM" id="MobiDB-lite"/>
    </source>
</evidence>
<dbReference type="GO" id="GO:0034063">
    <property type="term" value="P:stress granule assembly"/>
    <property type="evidence" value="ECO:0007669"/>
    <property type="project" value="TreeGrafter"/>
</dbReference>
<dbReference type="Pfam" id="PF14438">
    <property type="entry name" value="SM-ATX"/>
    <property type="match status" value="1"/>
</dbReference>
<sequence>MGCRNREFTDDETVSSSSLSEALLFATMCIIGLPVDVHVKDGSVYSGIFYTASVENEYGIVLKKARMTKKGKSDANVGNGTLIDTLVILSGDLVQVVAKGVLLPAADIAGNMAGDKTEAVTGTVPSDVCIKNDAKKPIESAINKKKLNGVRGPMQNGNGLAHGVTSTGAGKEHEGRNLPLKHGGNTMEVEHGKGEGMNLSECKMLLQADKVNDKKMTSKRLPSGVSCDPVTVIVNSDNQCCERTTSADISSDVVSSGVSTSFNPAADASCRRLVATSTEMVHPQGPEFNRSAKEFKLNPGAKTFSPSFTKPITSTPPSVPTVVSMGYIPNNSPVVAVPAAQPEVGSNPFPSRSSVPVKVVPYNNFTNGHGGSGSQFSQPIVGHVGSRVQTLRYPVQAGPTYVHPNSQAVMVGRFGQVVYMHPVSQDLVQGATAMSALPARPVLTPHQVQFPKHQGPAAAQAFQLCVPPPFMATGQQPFPIAKTHPLFATSLPF</sequence>
<dbReference type="FunCoup" id="A0A5E4F452">
    <property type="interactions" value="1417"/>
</dbReference>
<dbReference type="Proteomes" id="UP000327085">
    <property type="component" value="Chromosome 4"/>
</dbReference>
<dbReference type="AlphaFoldDB" id="A0A5E4F452"/>